<evidence type="ECO:0000313" key="3">
    <source>
        <dbReference type="Proteomes" id="UP000253061"/>
    </source>
</evidence>
<evidence type="ECO:0000259" key="1">
    <source>
        <dbReference type="Pfam" id="PF13490"/>
    </source>
</evidence>
<feature type="domain" description="Putative zinc-finger" evidence="1">
    <location>
        <begin position="12"/>
        <end position="31"/>
    </location>
</feature>
<sequence>MSTKLEDQDYNLLSAYIDGELSPTECRELEDRIAKCPAMTRQFNIMAGQSVVLRNQAERLLTDRVYPELAQDIEDILDQKKTSAKRFVEKSDIDTRPRVVANNNTPIWTGIGAAAAVLLAFVGGNWFNAEMLDADVETASTGTNVALAASYSPLNNPLLDEEISLTLERTLSGDIRQVSLGVEDTTSETISIEPLRTFRQDERFCREYQVTFPSSATTTNADNFYGRACRTGEGKWETIYRLIPGAKLSDAESELKTKQKL</sequence>
<dbReference type="RefSeq" id="WP_062955530.1">
    <property type="nucleotide sequence ID" value="NZ_JPWB01000005.1"/>
</dbReference>
<reference evidence="2 3" key="1">
    <citation type="submission" date="2014-07" db="EMBL/GenBank/DDBJ databases">
        <title>Draft genome sequence of Thalassospira profundimaris R8-17.</title>
        <authorList>
            <person name="Lai Q."/>
            <person name="Shao Z."/>
        </authorList>
    </citation>
    <scope>NUCLEOTIDE SEQUENCE [LARGE SCALE GENOMIC DNA]</scope>
    <source>
        <strain evidence="2 3">R8-17</strain>
    </source>
</reference>
<accession>A0A367V8C4</accession>
<name>A0A367V8C4_9PROT</name>
<dbReference type="Pfam" id="PF13490">
    <property type="entry name" value="zf-HC2"/>
    <property type="match status" value="1"/>
</dbReference>
<comment type="caution">
    <text evidence="2">The sequence shown here is derived from an EMBL/GenBank/DDBJ whole genome shotgun (WGS) entry which is preliminary data.</text>
</comment>
<protein>
    <recommendedName>
        <fullName evidence="1">Putative zinc-finger domain-containing protein</fullName>
    </recommendedName>
</protein>
<dbReference type="EMBL" id="JPWB01000005">
    <property type="protein sequence ID" value="RCK21447.1"/>
    <property type="molecule type" value="Genomic_DNA"/>
</dbReference>
<gene>
    <name evidence="2" type="ORF">TH6_12575</name>
</gene>
<dbReference type="Proteomes" id="UP000253061">
    <property type="component" value="Unassembled WGS sequence"/>
</dbReference>
<proteinExistence type="predicted"/>
<dbReference type="AlphaFoldDB" id="A0A367V8C4"/>
<evidence type="ECO:0000313" key="2">
    <source>
        <dbReference type="EMBL" id="RCK21447.1"/>
    </source>
</evidence>
<dbReference type="InterPro" id="IPR027383">
    <property type="entry name" value="Znf_put"/>
</dbReference>
<organism evidence="2 3">
    <name type="scientific">Thalassospira profundimaris</name>
    <dbReference type="NCBI Taxonomy" id="502049"/>
    <lineage>
        <taxon>Bacteria</taxon>
        <taxon>Pseudomonadati</taxon>
        <taxon>Pseudomonadota</taxon>
        <taxon>Alphaproteobacteria</taxon>
        <taxon>Rhodospirillales</taxon>
        <taxon>Thalassospiraceae</taxon>
        <taxon>Thalassospira</taxon>
    </lineage>
</organism>